<keyword evidence="1" id="KW-0802">TPR repeat</keyword>
<accession>A0A1G9LKF7</accession>
<evidence type="ECO:0000259" key="2">
    <source>
        <dbReference type="Pfam" id="PF00144"/>
    </source>
</evidence>
<reference evidence="3 4" key="1">
    <citation type="submission" date="2016-10" db="EMBL/GenBank/DDBJ databases">
        <authorList>
            <person name="de Groot N.N."/>
        </authorList>
    </citation>
    <scope>NUCLEOTIDE SEQUENCE [LARGE SCALE GENOMIC DNA]</scope>
    <source>
        <strain evidence="3 4">DSM 16077</strain>
    </source>
</reference>
<organism evidence="3 4">
    <name type="scientific">Maricaulis salignorans</name>
    <dbReference type="NCBI Taxonomy" id="144026"/>
    <lineage>
        <taxon>Bacteria</taxon>
        <taxon>Pseudomonadati</taxon>
        <taxon>Pseudomonadota</taxon>
        <taxon>Alphaproteobacteria</taxon>
        <taxon>Maricaulales</taxon>
        <taxon>Maricaulaceae</taxon>
        <taxon>Maricaulis</taxon>
    </lineage>
</organism>
<dbReference type="SUPFAM" id="SSF48452">
    <property type="entry name" value="TPR-like"/>
    <property type="match status" value="1"/>
</dbReference>
<dbReference type="InterPro" id="IPR050491">
    <property type="entry name" value="AmpC-like"/>
</dbReference>
<dbReference type="STRING" id="144026.SAMN04488568_10194"/>
<dbReference type="Pfam" id="PF00144">
    <property type="entry name" value="Beta-lactamase"/>
    <property type="match status" value="1"/>
</dbReference>
<dbReference type="InterPro" id="IPR012338">
    <property type="entry name" value="Beta-lactam/transpept-like"/>
</dbReference>
<proteinExistence type="predicted"/>
<dbReference type="InterPro" id="IPR019734">
    <property type="entry name" value="TPR_rpt"/>
</dbReference>
<dbReference type="AlphaFoldDB" id="A0A1G9LKF7"/>
<gene>
    <name evidence="3" type="ORF">SAMN04488568_10194</name>
</gene>
<dbReference type="InterPro" id="IPR011990">
    <property type="entry name" value="TPR-like_helical_dom_sf"/>
</dbReference>
<evidence type="ECO:0000256" key="1">
    <source>
        <dbReference type="PROSITE-ProRule" id="PRU00339"/>
    </source>
</evidence>
<dbReference type="OrthoDB" id="5377431at2"/>
<dbReference type="Gene3D" id="3.40.710.10">
    <property type="entry name" value="DD-peptidase/beta-lactamase superfamily"/>
    <property type="match status" value="1"/>
</dbReference>
<evidence type="ECO:0000313" key="3">
    <source>
        <dbReference type="EMBL" id="SDL62452.1"/>
    </source>
</evidence>
<dbReference type="PROSITE" id="PS51257">
    <property type="entry name" value="PROKAR_LIPOPROTEIN"/>
    <property type="match status" value="1"/>
</dbReference>
<name>A0A1G9LKF7_9PROT</name>
<keyword evidence="4" id="KW-1185">Reference proteome</keyword>
<dbReference type="InterPro" id="IPR001466">
    <property type="entry name" value="Beta-lactam-related"/>
</dbReference>
<dbReference type="SUPFAM" id="SSF56601">
    <property type="entry name" value="beta-lactamase/transpeptidase-like"/>
    <property type="match status" value="1"/>
</dbReference>
<dbReference type="EMBL" id="FNHG01000001">
    <property type="protein sequence ID" value="SDL62452.1"/>
    <property type="molecule type" value="Genomic_DNA"/>
</dbReference>
<feature type="repeat" description="TPR" evidence="1">
    <location>
        <begin position="446"/>
        <end position="479"/>
    </location>
</feature>
<protein>
    <submittedName>
        <fullName evidence="3">CubicO group peptidase, beta-lactamase class C family</fullName>
    </submittedName>
</protein>
<evidence type="ECO:0000313" key="4">
    <source>
        <dbReference type="Proteomes" id="UP000199759"/>
    </source>
</evidence>
<sequence length="504" mass="54487">MGISFRAGVLGLMTAACSEPAETEAAPAAETVLPAATEAALNARLDAMMDVYAPVGYSVAIFRGEQLVFERHDGLERLGRPDVPTEHTLYAVFSMSKLFFLVAVMQSVERGELDLDAPIGQYVTDLPEAWRTLRVRELLEHVSGLPEYYFHPNVPANAQDAMALVRNADFLNPTGDVSRYNQTNFLLVLKALETVSGRSYADLVGIDQIARLGLDDSIFGGRALADQDRIVLYRGQGADGGLLASEFPVYPPYVHSSVGLNTSLADLKAWTRALVQGELVARQTLLDHWQPMPLNSGRPGAYATGWEYQSLGEFTSVGHGGGGRVNLMHAFRTDAPDDNVTVIYLDNGGPRETSQRRLTAALANEIVPGIATGLQILFEDLTPVYSAQGWPAVLERLDRYADAEGLDDAGREGLLNSFGYNLFNVYGPASAQDPFRTNVERYASSPNVHDSLGEAVWASGDPFTALGHYQAALSLDPGNRRIESVIAALEREIDAAAALSPGAE</sequence>
<dbReference type="Proteomes" id="UP000199759">
    <property type="component" value="Unassembled WGS sequence"/>
</dbReference>
<dbReference type="PANTHER" id="PTHR46825">
    <property type="entry name" value="D-ALANYL-D-ALANINE-CARBOXYPEPTIDASE/ENDOPEPTIDASE AMPH"/>
    <property type="match status" value="1"/>
</dbReference>
<dbReference type="PROSITE" id="PS50005">
    <property type="entry name" value="TPR"/>
    <property type="match status" value="1"/>
</dbReference>
<dbReference type="RefSeq" id="WP_091765087.1">
    <property type="nucleotide sequence ID" value="NZ_FNHG01000001.1"/>
</dbReference>
<feature type="domain" description="Beta-lactamase-related" evidence="2">
    <location>
        <begin position="42"/>
        <end position="360"/>
    </location>
</feature>
<dbReference type="PANTHER" id="PTHR46825:SF9">
    <property type="entry name" value="BETA-LACTAMASE-RELATED DOMAIN-CONTAINING PROTEIN"/>
    <property type="match status" value="1"/>
</dbReference>